<feature type="compositionally biased region" description="Low complexity" evidence="1">
    <location>
        <begin position="146"/>
        <end position="167"/>
    </location>
</feature>
<organism evidence="3 4">
    <name type="scientific">Jaminaea rosea</name>
    <dbReference type="NCBI Taxonomy" id="1569628"/>
    <lineage>
        <taxon>Eukaryota</taxon>
        <taxon>Fungi</taxon>
        <taxon>Dikarya</taxon>
        <taxon>Basidiomycota</taxon>
        <taxon>Ustilaginomycotina</taxon>
        <taxon>Exobasidiomycetes</taxon>
        <taxon>Microstromatales</taxon>
        <taxon>Microstromatales incertae sedis</taxon>
        <taxon>Jaminaea</taxon>
    </lineage>
</organism>
<dbReference type="EMBL" id="KZ819673">
    <property type="protein sequence ID" value="PWN25967.1"/>
    <property type="molecule type" value="Genomic_DNA"/>
</dbReference>
<dbReference type="PROSITE" id="PS51257">
    <property type="entry name" value="PROKAR_LIPOPROTEIN"/>
    <property type="match status" value="1"/>
</dbReference>
<dbReference type="AlphaFoldDB" id="A0A316UL32"/>
<feature type="region of interest" description="Disordered" evidence="1">
    <location>
        <begin position="143"/>
        <end position="167"/>
    </location>
</feature>
<evidence type="ECO:0000256" key="1">
    <source>
        <dbReference type="SAM" id="MobiDB-lite"/>
    </source>
</evidence>
<accession>A0A316UL32</accession>
<keyword evidence="4" id="KW-1185">Reference proteome</keyword>
<feature type="signal peptide" evidence="2">
    <location>
        <begin position="1"/>
        <end position="19"/>
    </location>
</feature>
<protein>
    <submittedName>
        <fullName evidence="3">Uncharacterized protein</fullName>
    </submittedName>
</protein>
<gene>
    <name evidence="3" type="ORF">BDZ90DRAFT_233565</name>
</gene>
<dbReference type="GeneID" id="37028499"/>
<dbReference type="RefSeq" id="XP_025360579.1">
    <property type="nucleotide sequence ID" value="XM_025506676.1"/>
</dbReference>
<keyword evidence="2" id="KW-0732">Signal</keyword>
<evidence type="ECO:0000256" key="2">
    <source>
        <dbReference type="SAM" id="SignalP"/>
    </source>
</evidence>
<evidence type="ECO:0000313" key="4">
    <source>
        <dbReference type="Proteomes" id="UP000245884"/>
    </source>
</evidence>
<name>A0A316UL32_9BASI</name>
<reference evidence="3 4" key="1">
    <citation type="journal article" date="2018" name="Mol. Biol. Evol.">
        <title>Broad Genomic Sampling Reveals a Smut Pathogenic Ancestry of the Fungal Clade Ustilaginomycotina.</title>
        <authorList>
            <person name="Kijpornyongpan T."/>
            <person name="Mondo S.J."/>
            <person name="Barry K."/>
            <person name="Sandor L."/>
            <person name="Lee J."/>
            <person name="Lipzen A."/>
            <person name="Pangilinan J."/>
            <person name="LaButti K."/>
            <person name="Hainaut M."/>
            <person name="Henrissat B."/>
            <person name="Grigoriev I.V."/>
            <person name="Spatafora J.W."/>
            <person name="Aime M.C."/>
        </authorList>
    </citation>
    <scope>NUCLEOTIDE SEQUENCE [LARGE SCALE GENOMIC DNA]</scope>
    <source>
        <strain evidence="3 4">MCA 5214</strain>
    </source>
</reference>
<sequence length="190" mass="17989">MKTTASIALLVATAACASAAALEPQATAAPLEKRQDAGAFQSALQQYSALLTIPAFQSIAASIAMDSAALSAAAAAQTGDVAPFQSYVNSLQANPTLSQAIVSALGTSSAAAIYSSIQAGQSSLSQIQTSASASGASGASSGGSGASSSAASSPSGSTTSSGSNAAPSMQAPLAAGLGLIGATAFVLALI</sequence>
<proteinExistence type="predicted"/>
<evidence type="ECO:0000313" key="3">
    <source>
        <dbReference type="EMBL" id="PWN25967.1"/>
    </source>
</evidence>
<feature type="chain" id="PRO_5016244114" evidence="2">
    <location>
        <begin position="20"/>
        <end position="190"/>
    </location>
</feature>
<dbReference type="Proteomes" id="UP000245884">
    <property type="component" value="Unassembled WGS sequence"/>
</dbReference>